<dbReference type="InterPro" id="IPR016181">
    <property type="entry name" value="Acyl_CoA_acyltransferase"/>
</dbReference>
<sequence>MLKHLKHTQIDQKKWDKCLLGSADAVVYCQSWFLNIIHPGWEALVIEKQESYTFIMPLLHDKKYGLSIHPKPVLAQRLGMFGLVNSELTKEIKKQIEKLFASFIYPLSQHYSNDFCQEEKINHILPLSADYTNLQLQYRRDRKTRLKQAKNAHIEIVEAHNANEMISLLKEEVSPKISGGVSSSSFSKIHDIITESLNNKSGFLVKAIHDNQLISIAFFITYKNRITYLFSANTKLGRSLQANTLILDTIIKQYAGSHYILDFEGSHISGIADFFKGFGAEEEKYFHIKYESPSIKVLKKIKSIIRR</sequence>
<dbReference type="Gene3D" id="3.40.630.30">
    <property type="match status" value="1"/>
</dbReference>
<gene>
    <name evidence="1" type="ORF">JL102_10115</name>
</gene>
<protein>
    <recommendedName>
        <fullName evidence="3">BioF2-like acetyltransferase domain-containing protein</fullName>
    </recommendedName>
</protein>
<dbReference type="SUPFAM" id="SSF55729">
    <property type="entry name" value="Acyl-CoA N-acyltransferases (Nat)"/>
    <property type="match status" value="1"/>
</dbReference>
<dbReference type="AlphaFoldDB" id="A0A937K0M0"/>
<organism evidence="1 2">
    <name type="scientific">Fulvivirga sediminis</name>
    <dbReference type="NCBI Taxonomy" id="2803949"/>
    <lineage>
        <taxon>Bacteria</taxon>
        <taxon>Pseudomonadati</taxon>
        <taxon>Bacteroidota</taxon>
        <taxon>Cytophagia</taxon>
        <taxon>Cytophagales</taxon>
        <taxon>Fulvivirgaceae</taxon>
        <taxon>Fulvivirga</taxon>
    </lineage>
</organism>
<dbReference type="PANTHER" id="PTHR36174">
    <property type="entry name" value="LIPID II:GLYCINE GLYCYLTRANSFERASE"/>
    <property type="match status" value="1"/>
</dbReference>
<dbReference type="EMBL" id="JAESIY010000005">
    <property type="protein sequence ID" value="MBL3656486.1"/>
    <property type="molecule type" value="Genomic_DNA"/>
</dbReference>
<proteinExistence type="predicted"/>
<comment type="caution">
    <text evidence="1">The sequence shown here is derived from an EMBL/GenBank/DDBJ whole genome shotgun (WGS) entry which is preliminary data.</text>
</comment>
<evidence type="ECO:0000313" key="2">
    <source>
        <dbReference type="Proteomes" id="UP000659388"/>
    </source>
</evidence>
<reference evidence="1" key="1">
    <citation type="submission" date="2021-01" db="EMBL/GenBank/DDBJ databases">
        <title>Fulvivirga kasyanovii gen. nov., sp nov., a novel member of the phylum Bacteroidetes isolated from seawater in a mussel farm.</title>
        <authorList>
            <person name="Zhao L.-H."/>
            <person name="Wang Z.-J."/>
        </authorList>
    </citation>
    <scope>NUCLEOTIDE SEQUENCE</scope>
    <source>
        <strain evidence="1">2943</strain>
    </source>
</reference>
<dbReference type="PANTHER" id="PTHR36174:SF1">
    <property type="entry name" value="LIPID II:GLYCINE GLYCYLTRANSFERASE"/>
    <property type="match status" value="1"/>
</dbReference>
<dbReference type="Proteomes" id="UP000659388">
    <property type="component" value="Unassembled WGS sequence"/>
</dbReference>
<accession>A0A937K0M0</accession>
<keyword evidence="2" id="KW-1185">Reference proteome</keyword>
<evidence type="ECO:0008006" key="3">
    <source>
        <dbReference type="Google" id="ProtNLM"/>
    </source>
</evidence>
<evidence type="ECO:0000313" key="1">
    <source>
        <dbReference type="EMBL" id="MBL3656486.1"/>
    </source>
</evidence>
<name>A0A937K0M0_9BACT</name>
<dbReference type="RefSeq" id="WP_202244280.1">
    <property type="nucleotide sequence ID" value="NZ_JAESIY010000005.1"/>
</dbReference>
<dbReference type="InterPro" id="IPR050644">
    <property type="entry name" value="PG_Glycine_Bridge_Synth"/>
</dbReference>